<dbReference type="AlphaFoldDB" id="A0A930V7X3"/>
<organism evidence="2 3">
    <name type="scientific">Nocardioides islandensis</name>
    <dbReference type="NCBI Taxonomy" id="433663"/>
    <lineage>
        <taxon>Bacteria</taxon>
        <taxon>Bacillati</taxon>
        <taxon>Actinomycetota</taxon>
        <taxon>Actinomycetes</taxon>
        <taxon>Propionibacteriales</taxon>
        <taxon>Nocardioidaceae</taxon>
        <taxon>Nocardioides</taxon>
    </lineage>
</organism>
<gene>
    <name evidence="2" type="ORF">ISU07_05280</name>
</gene>
<comment type="caution">
    <text evidence="2">The sequence shown here is derived from an EMBL/GenBank/DDBJ whole genome shotgun (WGS) entry which is preliminary data.</text>
</comment>
<feature type="region of interest" description="Disordered" evidence="1">
    <location>
        <begin position="66"/>
        <end position="134"/>
    </location>
</feature>
<dbReference type="EMBL" id="JADKPN010000001">
    <property type="protein sequence ID" value="MBF4762529.1"/>
    <property type="molecule type" value="Genomic_DNA"/>
</dbReference>
<evidence type="ECO:0000256" key="1">
    <source>
        <dbReference type="SAM" id="MobiDB-lite"/>
    </source>
</evidence>
<proteinExistence type="predicted"/>
<name>A0A930V7X3_9ACTN</name>
<accession>A0A930V7X3</accession>
<reference evidence="2" key="1">
    <citation type="submission" date="2020-11" db="EMBL/GenBank/DDBJ databases">
        <title>Nocardioides sp. nov., isolated from Soil of Cynanchum wilfordii Hemsley rhizosphere.</title>
        <authorList>
            <person name="Lee J.-S."/>
            <person name="Suh M.K."/>
            <person name="Kim J.-S."/>
        </authorList>
    </citation>
    <scope>NUCLEOTIDE SEQUENCE</scope>
    <source>
        <strain evidence="2">KCTC 19275</strain>
    </source>
</reference>
<dbReference type="Proteomes" id="UP000640489">
    <property type="component" value="Unassembled WGS sequence"/>
</dbReference>
<evidence type="ECO:0000313" key="3">
    <source>
        <dbReference type="Proteomes" id="UP000640489"/>
    </source>
</evidence>
<dbReference type="RefSeq" id="WP_194705626.1">
    <property type="nucleotide sequence ID" value="NZ_JADKPN010000001.1"/>
</dbReference>
<evidence type="ECO:0000313" key="2">
    <source>
        <dbReference type="EMBL" id="MBF4762529.1"/>
    </source>
</evidence>
<feature type="region of interest" description="Disordered" evidence="1">
    <location>
        <begin position="1"/>
        <end position="21"/>
    </location>
</feature>
<protein>
    <submittedName>
        <fullName evidence="2">Uncharacterized protein</fullName>
    </submittedName>
</protein>
<feature type="compositionally biased region" description="Pro residues" evidence="1">
    <location>
        <begin position="71"/>
        <end position="124"/>
    </location>
</feature>
<keyword evidence="3" id="KW-1185">Reference proteome</keyword>
<feature type="compositionally biased region" description="Basic and acidic residues" evidence="1">
    <location>
        <begin position="1"/>
        <end position="12"/>
    </location>
</feature>
<sequence>MDKAKEAADDLRASLAGGDARVSEQQYRDLGMIAYLTATGRPIDEADRQRLINQLWSTEQAGRLPAFRLLTPPPAPPPPVPPVQAAPPPAAPAAPAAPAPPVPPVPAEPPAAAEPPAPAEPAEPPADEERPPTA</sequence>